<evidence type="ECO:0000313" key="2">
    <source>
        <dbReference type="EMBL" id="CAG8570897.1"/>
    </source>
</evidence>
<reference evidence="2" key="1">
    <citation type="submission" date="2021-06" db="EMBL/GenBank/DDBJ databases">
        <authorList>
            <person name="Kallberg Y."/>
            <person name="Tangrot J."/>
            <person name="Rosling A."/>
        </authorList>
    </citation>
    <scope>NUCLEOTIDE SEQUENCE</scope>
    <source>
        <strain evidence="2">IN212</strain>
    </source>
</reference>
<dbReference type="InterPro" id="IPR006861">
    <property type="entry name" value="HABP4_PAIRBP1-bd"/>
</dbReference>
<dbReference type="EMBL" id="CAJVPZ010006214">
    <property type="protein sequence ID" value="CAG8570897.1"/>
    <property type="molecule type" value="Genomic_DNA"/>
</dbReference>
<feature type="domain" description="Hyaluronan/mRNA-binding protein" evidence="1">
    <location>
        <begin position="7"/>
        <end position="49"/>
    </location>
</feature>
<evidence type="ECO:0000259" key="1">
    <source>
        <dbReference type="Pfam" id="PF04774"/>
    </source>
</evidence>
<gene>
    <name evidence="2" type="ORF">RFULGI_LOCUS5451</name>
</gene>
<comment type="caution">
    <text evidence="2">The sequence shown here is derived from an EMBL/GenBank/DDBJ whole genome shotgun (WGS) entry which is preliminary data.</text>
</comment>
<dbReference type="AlphaFoldDB" id="A0A9N9BJF6"/>
<accession>A0A9N9BJF6</accession>
<sequence>MDPRGMPKKEGAGQHNWGKAIDEAAELDEHYEFDNEMPQYDKNAVFNSKAADTAREFPKIKLNRGSIKTKKNYERLVFGL</sequence>
<dbReference type="Proteomes" id="UP000789396">
    <property type="component" value="Unassembled WGS sequence"/>
</dbReference>
<proteinExistence type="predicted"/>
<organism evidence="2 3">
    <name type="scientific">Racocetra fulgida</name>
    <dbReference type="NCBI Taxonomy" id="60492"/>
    <lineage>
        <taxon>Eukaryota</taxon>
        <taxon>Fungi</taxon>
        <taxon>Fungi incertae sedis</taxon>
        <taxon>Mucoromycota</taxon>
        <taxon>Glomeromycotina</taxon>
        <taxon>Glomeromycetes</taxon>
        <taxon>Diversisporales</taxon>
        <taxon>Gigasporaceae</taxon>
        <taxon>Racocetra</taxon>
    </lineage>
</organism>
<dbReference type="Pfam" id="PF04774">
    <property type="entry name" value="HABP4_PAI-RBP1"/>
    <property type="match status" value="1"/>
</dbReference>
<keyword evidence="3" id="KW-1185">Reference proteome</keyword>
<dbReference type="OrthoDB" id="2122308at2759"/>
<evidence type="ECO:0000313" key="3">
    <source>
        <dbReference type="Proteomes" id="UP000789396"/>
    </source>
</evidence>
<protein>
    <submittedName>
        <fullName evidence="2">18371_t:CDS:1</fullName>
    </submittedName>
</protein>
<name>A0A9N9BJF6_9GLOM</name>